<dbReference type="RefSeq" id="WP_307628225.1">
    <property type="nucleotide sequence ID" value="NZ_JAUSZS010000004.1"/>
</dbReference>
<sequence length="114" mass="12447">MIGLAGPAHATSGNVQGDVKSTTTYYSTKRTITANGSNIYLRINNPGVDMKVFWYKCDDRRVRGVDVNFWNSTSPRKLIGSNFQAGTVFCLAAAGDIGEGSFPWTGKAEWNVYS</sequence>
<dbReference type="Proteomes" id="UP001223072">
    <property type="component" value="Unassembled WGS sequence"/>
</dbReference>
<accession>A0ABU0RRR0</accession>
<evidence type="ECO:0000313" key="2">
    <source>
        <dbReference type="Proteomes" id="UP001223072"/>
    </source>
</evidence>
<evidence type="ECO:0000313" key="1">
    <source>
        <dbReference type="EMBL" id="MDQ0934670.1"/>
    </source>
</evidence>
<proteinExistence type="predicted"/>
<dbReference type="EMBL" id="JAUSZS010000004">
    <property type="protein sequence ID" value="MDQ0934670.1"/>
    <property type="molecule type" value="Genomic_DNA"/>
</dbReference>
<reference evidence="1 2" key="1">
    <citation type="submission" date="2023-07" db="EMBL/GenBank/DDBJ databases">
        <title>Comparative genomics of wheat-associated soil bacteria to identify genetic determinants of phenazine resistance.</title>
        <authorList>
            <person name="Mouncey N."/>
        </authorList>
    </citation>
    <scope>NUCLEOTIDE SEQUENCE [LARGE SCALE GENOMIC DNA]</scope>
    <source>
        <strain evidence="1 2">W2I16</strain>
    </source>
</reference>
<gene>
    <name evidence="1" type="ORF">QFZ49_004610</name>
</gene>
<keyword evidence="2" id="KW-1185">Reference proteome</keyword>
<comment type="caution">
    <text evidence="1">The sequence shown here is derived from an EMBL/GenBank/DDBJ whole genome shotgun (WGS) entry which is preliminary data.</text>
</comment>
<organism evidence="1 2">
    <name type="scientific">Streptomyces turgidiscabies</name>
    <dbReference type="NCBI Taxonomy" id="85558"/>
    <lineage>
        <taxon>Bacteria</taxon>
        <taxon>Bacillati</taxon>
        <taxon>Actinomycetota</taxon>
        <taxon>Actinomycetes</taxon>
        <taxon>Kitasatosporales</taxon>
        <taxon>Streptomycetaceae</taxon>
        <taxon>Streptomyces</taxon>
    </lineage>
</organism>
<name>A0ABU0RRR0_9ACTN</name>
<protein>
    <submittedName>
        <fullName evidence="1">Uncharacterized protein</fullName>
    </submittedName>
</protein>